<organism evidence="1 2">
    <name type="scientific">Candidatus Thermochlorobacter aerophilus</name>
    <dbReference type="NCBI Taxonomy" id="1868324"/>
    <lineage>
        <taxon>Bacteria</taxon>
        <taxon>Pseudomonadati</taxon>
        <taxon>Chlorobiota</taxon>
        <taxon>Chlorobiia</taxon>
        <taxon>Chlorobiales</taxon>
        <taxon>Candidatus Thermochlorobacteriaceae</taxon>
        <taxon>Candidatus Thermochlorobacter</taxon>
    </lineage>
</organism>
<name>A0A395M004_9BACT</name>
<protein>
    <submittedName>
        <fullName evidence="1">ArsR family transcriptional regulator</fullName>
    </submittedName>
</protein>
<dbReference type="EMBL" id="PHFL01000046">
    <property type="protein sequence ID" value="RFM24105.1"/>
    <property type="molecule type" value="Genomic_DNA"/>
</dbReference>
<dbReference type="InterPro" id="IPR011991">
    <property type="entry name" value="ArsR-like_HTH"/>
</dbReference>
<dbReference type="Proteomes" id="UP000266389">
    <property type="component" value="Unassembled WGS sequence"/>
</dbReference>
<evidence type="ECO:0000313" key="2">
    <source>
        <dbReference type="Proteomes" id="UP000266389"/>
    </source>
</evidence>
<evidence type="ECO:0000313" key="1">
    <source>
        <dbReference type="EMBL" id="RFM24105.1"/>
    </source>
</evidence>
<dbReference type="CDD" id="cd00090">
    <property type="entry name" value="HTH_ARSR"/>
    <property type="match status" value="1"/>
</dbReference>
<dbReference type="InterPro" id="IPR036390">
    <property type="entry name" value="WH_DNA-bd_sf"/>
</dbReference>
<dbReference type="Gene3D" id="1.10.10.10">
    <property type="entry name" value="Winged helix-like DNA-binding domain superfamily/Winged helix DNA-binding domain"/>
    <property type="match status" value="1"/>
</dbReference>
<dbReference type="SUPFAM" id="SSF46785">
    <property type="entry name" value="Winged helix' DNA-binding domain"/>
    <property type="match status" value="1"/>
</dbReference>
<gene>
    <name evidence="1" type="ORF">D0433_07375</name>
</gene>
<comment type="caution">
    <text evidence="1">The sequence shown here is derived from an EMBL/GenBank/DDBJ whole genome shotgun (WGS) entry which is preliminary data.</text>
</comment>
<proteinExistence type="predicted"/>
<dbReference type="GO" id="GO:0006355">
    <property type="term" value="P:regulation of DNA-templated transcription"/>
    <property type="evidence" value="ECO:0007669"/>
    <property type="project" value="UniProtKB-ARBA"/>
</dbReference>
<dbReference type="AlphaFoldDB" id="A0A395M004"/>
<sequence>MLESLVTSKTRIKLLLKFFLNQNMRAYLRELADEFGESTNAVRLELNRLTEAGFLTVADDGRTKLYQANTKHPLFPELHSLVKKYLGIDQLVERVLSKLGPVQLALITGDYAEGRDSGIIDLTIVGDINRNYLNELIEKTERMIHRKIRVLVLNAEEFERLQHQFMKGKSLVIWNDAQSQSQSMKAAV</sequence>
<accession>A0A395M004</accession>
<reference evidence="1 2" key="1">
    <citation type="journal article" date="2011" name="ISME J.">
        <title>Community ecology of hot spring cyanobacterial mats: predominant populations and their functional potential.</title>
        <authorList>
            <person name="Klatt C.G."/>
            <person name="Wood J.M."/>
            <person name="Rusch D.B."/>
            <person name="Bateson M.M."/>
            <person name="Hamamura N."/>
            <person name="Heidelberg J.F."/>
            <person name="Grossman A.R."/>
            <person name="Bhaya D."/>
            <person name="Cohan F.M."/>
            <person name="Kuhl M."/>
            <person name="Bryant D.A."/>
            <person name="Ward D.M."/>
        </authorList>
    </citation>
    <scope>NUCLEOTIDE SEQUENCE [LARGE SCALE GENOMIC DNA]</scope>
    <source>
        <strain evidence="1">OS</strain>
    </source>
</reference>
<dbReference type="InterPro" id="IPR036388">
    <property type="entry name" value="WH-like_DNA-bd_sf"/>
</dbReference>